<accession>A0A1I5CIM6</accession>
<protein>
    <submittedName>
        <fullName evidence="3">Ig-like domain-containing protein</fullName>
    </submittedName>
</protein>
<dbReference type="EMBL" id="FOVI01000012">
    <property type="protein sequence ID" value="SFN86744.1"/>
    <property type="molecule type" value="Genomic_DNA"/>
</dbReference>
<keyword evidence="4" id="KW-1185">Reference proteome</keyword>
<evidence type="ECO:0000313" key="4">
    <source>
        <dbReference type="Proteomes" id="UP000199036"/>
    </source>
</evidence>
<sequence length="534" mass="61409">MRFLRYFSFFLILTLVLFTNCAKRGTITGGLKDTLAPVILSTNPENFSTHFNEKTIQINFDEYVKLNKVNQQLIISPPMDTQPEITPMGYPSKFIKIKIFDTLKANTTYSFNFGESIQDNNEGNPYTNYKYVFSTGDYIDSLKLTTNFEDAYSKKSSGTVNLLLYETAGFNDSTIYKKKPLYVASAKDSVSNADLENLKSGTYYLVALQEKNSNYKFDPKSDKIGFHPTPITLPTDSVFRLKLFSETKQTTAYRPSMVSQNKWLAAYEGDTKNLKVTALGNNKSIASRIQKVPGKDSIYIFTPTDKYDSLQFKFKTPDYEKIHTVNQRTLKQIDTLQVKFTKSGSIQFRDTISFSTNTPFKTISNDLIQVIGKDSLQIPFTIKTDSLNNLVKILFDKVEDEKYTVFLKPNSVTDFYDNALKTEMIQRFQTGKLTDYGNISFTLSGTVNYPIIFELLTKDEKLYDYLYITEESSIEFRAIEPDKYFIRIIEDANGNKKWDTGSYLEKRQPEKVVNFLKEFDIRANWELNETLVMP</sequence>
<gene>
    <name evidence="3" type="ORF">SAMN05421741_11289</name>
</gene>
<feature type="domain" description="SbsA Ig-like" evidence="2">
    <location>
        <begin position="33"/>
        <end position="135"/>
    </location>
</feature>
<dbReference type="STRING" id="913024.SAMN05421741_11289"/>
<dbReference type="Proteomes" id="UP000199036">
    <property type="component" value="Unassembled WGS sequence"/>
</dbReference>
<proteinExistence type="predicted"/>
<name>A0A1I5CIM6_9FLAO</name>
<evidence type="ECO:0000256" key="1">
    <source>
        <dbReference type="ARBA" id="ARBA00022729"/>
    </source>
</evidence>
<dbReference type="Pfam" id="PF13205">
    <property type="entry name" value="Big_5"/>
    <property type="match status" value="1"/>
</dbReference>
<reference evidence="4" key="1">
    <citation type="submission" date="2016-10" db="EMBL/GenBank/DDBJ databases">
        <authorList>
            <person name="Varghese N."/>
            <person name="Submissions S."/>
        </authorList>
    </citation>
    <scope>NUCLEOTIDE SEQUENCE [LARGE SCALE GENOMIC DNA]</scope>
    <source>
        <strain evidence="4">DS-12</strain>
    </source>
</reference>
<keyword evidence="1" id="KW-0732">Signal</keyword>
<evidence type="ECO:0000259" key="2">
    <source>
        <dbReference type="Pfam" id="PF13205"/>
    </source>
</evidence>
<dbReference type="RefSeq" id="WP_091523384.1">
    <property type="nucleotide sequence ID" value="NZ_FOVI01000012.1"/>
</dbReference>
<dbReference type="InterPro" id="IPR032812">
    <property type="entry name" value="SbsA_Ig"/>
</dbReference>
<dbReference type="OrthoDB" id="9809989at2"/>
<dbReference type="AlphaFoldDB" id="A0A1I5CIM6"/>
<evidence type="ECO:0000313" key="3">
    <source>
        <dbReference type="EMBL" id="SFN86744.1"/>
    </source>
</evidence>
<organism evidence="3 4">
    <name type="scientific">Paenimyroides ummariense</name>
    <dbReference type="NCBI Taxonomy" id="913024"/>
    <lineage>
        <taxon>Bacteria</taxon>
        <taxon>Pseudomonadati</taxon>
        <taxon>Bacteroidota</taxon>
        <taxon>Flavobacteriia</taxon>
        <taxon>Flavobacteriales</taxon>
        <taxon>Flavobacteriaceae</taxon>
        <taxon>Paenimyroides</taxon>
    </lineage>
</organism>